<proteinExistence type="predicted"/>
<organism evidence="2 3">
    <name type="scientific">Lactococcus lactis subsp. lactis</name>
    <name type="common">Streptococcus lactis</name>
    <dbReference type="NCBI Taxonomy" id="1360"/>
    <lineage>
        <taxon>Bacteria</taxon>
        <taxon>Bacillati</taxon>
        <taxon>Bacillota</taxon>
        <taxon>Bacilli</taxon>
        <taxon>Lactobacillales</taxon>
        <taxon>Streptococcaceae</taxon>
        <taxon>Lactococcus</taxon>
    </lineage>
</organism>
<keyword evidence="1" id="KW-0812">Transmembrane</keyword>
<evidence type="ECO:0000256" key="1">
    <source>
        <dbReference type="SAM" id="Phobius"/>
    </source>
</evidence>
<protein>
    <submittedName>
        <fullName evidence="2">Uncharacterized protein</fullName>
    </submittedName>
</protein>
<gene>
    <name evidence="2" type="ORF">M20_0717</name>
</gene>
<name>A0A0V8E7U2_LACLL</name>
<dbReference type="EMBL" id="LKLU01000052">
    <property type="protein sequence ID" value="KSU21886.1"/>
    <property type="molecule type" value="Genomic_DNA"/>
</dbReference>
<keyword evidence="1" id="KW-0472">Membrane</keyword>
<dbReference type="AlphaFoldDB" id="A0A0V8E7U2"/>
<dbReference type="Proteomes" id="UP000053719">
    <property type="component" value="Unassembled WGS sequence"/>
</dbReference>
<dbReference type="PATRIC" id="fig|1360.114.peg.2239"/>
<comment type="caution">
    <text evidence="2">The sequence shown here is derived from an EMBL/GenBank/DDBJ whole genome shotgun (WGS) entry which is preliminary data.</text>
</comment>
<feature type="transmembrane region" description="Helical" evidence="1">
    <location>
        <begin position="57"/>
        <end position="78"/>
    </location>
</feature>
<reference evidence="3" key="1">
    <citation type="submission" date="2015-10" db="EMBL/GenBank/DDBJ databases">
        <title>Draft Genome Sequences of 11 Lactococcus lactis subspecies cremoris strains.</title>
        <authorList>
            <person name="Wels M."/>
            <person name="Backus L."/>
            <person name="Boekhorst J."/>
            <person name="Dijkstra A."/>
            <person name="Beerthuizen M."/>
            <person name="Kelly W."/>
            <person name="Siezen R."/>
            <person name="Bachmann H."/>
            <person name="Van Hijum S."/>
        </authorList>
    </citation>
    <scope>NUCLEOTIDE SEQUENCE [LARGE SCALE GENOMIC DNA]</scope>
    <source>
        <strain evidence="3">M20</strain>
    </source>
</reference>
<evidence type="ECO:0000313" key="3">
    <source>
        <dbReference type="Proteomes" id="UP000053719"/>
    </source>
</evidence>
<sequence length="337" mass="37965">MTKWIITDKLGNQIYPYRTYDSKAEAQKWIKSNLKVVRSKEYKIIPELGKISFHKKIPFKIIVFLLLVLTIFFVILQLKDNGSENLKDFSSDLQKSTSSRSYLVPFPVKFSDGDTKEQIEKKLLNAGFKLGAESQVSYQGNEKSGLQSYSINGQQFLSSAGSGFPKGSRISFTYDVYGRDEKNNSILANTNEETKINFSDISETNFSSIVGIWKNENGAMLIITKSSMYIPKEKDFIITKGKIYQNGAITDFRCLSPNISRGQLIMGNTSENLAISFASKNSPISDLSNNTPKTDLSRDRILFSGDASKAINQLKGKEKYSIEKVKKQVFYKSNSIK</sequence>
<keyword evidence="1" id="KW-1133">Transmembrane helix</keyword>
<accession>A0A0V8E7U2</accession>
<evidence type="ECO:0000313" key="2">
    <source>
        <dbReference type="EMBL" id="KSU21886.1"/>
    </source>
</evidence>
<dbReference type="RefSeq" id="WP_058211523.1">
    <property type="nucleotide sequence ID" value="NZ_LKLU01000052.1"/>
</dbReference>